<dbReference type="KEGG" id="dli:dnl_57600"/>
<feature type="domain" description="Polymerase nucleotidyl transferase" evidence="10">
    <location>
        <begin position="10"/>
        <end position="94"/>
    </location>
</feature>
<keyword evidence="4" id="KW-0548">Nucleotidyltransferase</keyword>
<evidence type="ECO:0000256" key="3">
    <source>
        <dbReference type="ARBA" id="ARBA00022679"/>
    </source>
</evidence>
<keyword evidence="12" id="KW-1185">Reference proteome</keyword>
<reference evidence="11" key="1">
    <citation type="journal article" date="2021" name="Microb. Physiol.">
        <title>Proteogenomic Insights into the Physiology of Marine, Sulfate-Reducing, Filamentous Desulfonema limicola and Desulfonema magnum.</title>
        <authorList>
            <person name="Schnaars V."/>
            <person name="Wohlbrand L."/>
            <person name="Scheve S."/>
            <person name="Hinrichs C."/>
            <person name="Reinhardt R."/>
            <person name="Rabus R."/>
        </authorList>
    </citation>
    <scope>NUCLEOTIDE SEQUENCE</scope>
    <source>
        <strain evidence="11">5ac10</strain>
    </source>
</reference>
<name>A0A975BDM0_9BACT</name>
<dbReference type="GO" id="GO:0016779">
    <property type="term" value="F:nucleotidyltransferase activity"/>
    <property type="evidence" value="ECO:0007669"/>
    <property type="project" value="UniProtKB-KW"/>
</dbReference>
<dbReference type="CDD" id="cd05403">
    <property type="entry name" value="NT_KNTase_like"/>
    <property type="match status" value="1"/>
</dbReference>
<keyword evidence="6" id="KW-0547">Nucleotide-binding</keyword>
<dbReference type="InterPro" id="IPR043519">
    <property type="entry name" value="NT_sf"/>
</dbReference>
<dbReference type="AlphaFoldDB" id="A0A975BDM0"/>
<comment type="cofactor">
    <cofactor evidence="1">
        <name>Mg(2+)</name>
        <dbReference type="ChEBI" id="CHEBI:18420"/>
    </cofactor>
</comment>
<dbReference type="InterPro" id="IPR002934">
    <property type="entry name" value="Polymerase_NTP_transf_dom"/>
</dbReference>
<dbReference type="InterPro" id="IPR052038">
    <property type="entry name" value="Type-VII_TA_antitoxin"/>
</dbReference>
<dbReference type="GO" id="GO:0046872">
    <property type="term" value="F:metal ion binding"/>
    <property type="evidence" value="ECO:0007669"/>
    <property type="project" value="UniProtKB-KW"/>
</dbReference>
<keyword evidence="8" id="KW-0460">Magnesium</keyword>
<evidence type="ECO:0000313" key="11">
    <source>
        <dbReference type="EMBL" id="QTA83358.1"/>
    </source>
</evidence>
<comment type="similarity">
    <text evidence="9">Belongs to the MntA antitoxin family.</text>
</comment>
<dbReference type="RefSeq" id="WP_207689224.1">
    <property type="nucleotide sequence ID" value="NZ_CP061799.1"/>
</dbReference>
<dbReference type="EMBL" id="CP061799">
    <property type="protein sequence ID" value="QTA83358.1"/>
    <property type="molecule type" value="Genomic_DNA"/>
</dbReference>
<dbReference type="PANTHER" id="PTHR33571">
    <property type="entry name" value="SSL8005 PROTEIN"/>
    <property type="match status" value="1"/>
</dbReference>
<keyword evidence="5" id="KW-0479">Metal-binding</keyword>
<dbReference type="Gene3D" id="3.30.460.10">
    <property type="entry name" value="Beta Polymerase, domain 2"/>
    <property type="match status" value="1"/>
</dbReference>
<evidence type="ECO:0000256" key="7">
    <source>
        <dbReference type="ARBA" id="ARBA00022840"/>
    </source>
</evidence>
<keyword evidence="2" id="KW-1277">Toxin-antitoxin system</keyword>
<sequence length="101" mass="11536">MSRKDNILNILKQNRDKFRAVGVKSLGIFGSTARQTDNENSDIDILVEFEKGCRKFRNFNLLCDLLEQYFGKTYDLVTVDGLSPYIGKKILKGVEYVELAP</sequence>
<evidence type="ECO:0000256" key="6">
    <source>
        <dbReference type="ARBA" id="ARBA00022741"/>
    </source>
</evidence>
<keyword evidence="7" id="KW-0067">ATP-binding</keyword>
<keyword evidence="3" id="KW-0808">Transferase</keyword>
<evidence type="ECO:0000256" key="5">
    <source>
        <dbReference type="ARBA" id="ARBA00022723"/>
    </source>
</evidence>
<dbReference type="PANTHER" id="PTHR33571:SF14">
    <property type="entry name" value="PROTEIN ADENYLYLTRANSFERASE MJ0435-RELATED"/>
    <property type="match status" value="1"/>
</dbReference>
<evidence type="ECO:0000256" key="2">
    <source>
        <dbReference type="ARBA" id="ARBA00022649"/>
    </source>
</evidence>
<dbReference type="Proteomes" id="UP000663720">
    <property type="component" value="Chromosome"/>
</dbReference>
<evidence type="ECO:0000256" key="4">
    <source>
        <dbReference type="ARBA" id="ARBA00022695"/>
    </source>
</evidence>
<evidence type="ECO:0000256" key="9">
    <source>
        <dbReference type="ARBA" id="ARBA00038276"/>
    </source>
</evidence>
<organism evidence="11 12">
    <name type="scientific">Desulfonema limicola</name>
    <dbReference type="NCBI Taxonomy" id="45656"/>
    <lineage>
        <taxon>Bacteria</taxon>
        <taxon>Pseudomonadati</taxon>
        <taxon>Thermodesulfobacteriota</taxon>
        <taxon>Desulfobacteria</taxon>
        <taxon>Desulfobacterales</taxon>
        <taxon>Desulfococcaceae</taxon>
        <taxon>Desulfonema</taxon>
    </lineage>
</organism>
<gene>
    <name evidence="11" type="ORF">dnl_57600</name>
</gene>
<evidence type="ECO:0000313" key="12">
    <source>
        <dbReference type="Proteomes" id="UP000663720"/>
    </source>
</evidence>
<evidence type="ECO:0000256" key="1">
    <source>
        <dbReference type="ARBA" id="ARBA00001946"/>
    </source>
</evidence>
<dbReference type="GO" id="GO:0005524">
    <property type="term" value="F:ATP binding"/>
    <property type="evidence" value="ECO:0007669"/>
    <property type="project" value="UniProtKB-KW"/>
</dbReference>
<dbReference type="SUPFAM" id="SSF81301">
    <property type="entry name" value="Nucleotidyltransferase"/>
    <property type="match status" value="1"/>
</dbReference>
<evidence type="ECO:0000259" key="10">
    <source>
        <dbReference type="Pfam" id="PF01909"/>
    </source>
</evidence>
<proteinExistence type="inferred from homology"/>
<protein>
    <submittedName>
        <fullName evidence="11">Nucleotidyltransferase domain-containing protein</fullName>
    </submittedName>
</protein>
<dbReference type="Pfam" id="PF01909">
    <property type="entry name" value="NTP_transf_2"/>
    <property type="match status" value="1"/>
</dbReference>
<evidence type="ECO:0000256" key="8">
    <source>
        <dbReference type="ARBA" id="ARBA00022842"/>
    </source>
</evidence>
<accession>A0A975BDM0</accession>